<feature type="compositionally biased region" description="Acidic residues" evidence="4">
    <location>
        <begin position="193"/>
        <end position="221"/>
    </location>
</feature>
<dbReference type="KEGG" id="gsb:GSUB_11180"/>
<dbReference type="RefSeq" id="WP_040200854.1">
    <property type="nucleotide sequence ID" value="NZ_CP010311.1"/>
</dbReference>
<evidence type="ECO:0000256" key="1">
    <source>
        <dbReference type="ARBA" id="ARBA00022553"/>
    </source>
</evidence>
<protein>
    <recommendedName>
        <fullName evidence="5">Response regulatory domain-containing protein</fullName>
    </recommendedName>
</protein>
<name>A0A0B5FI29_9BACT</name>
<dbReference type="STRING" id="483547.GSUB_11180"/>
<dbReference type="GO" id="GO:0000160">
    <property type="term" value="P:phosphorelay signal transduction system"/>
    <property type="evidence" value="ECO:0007669"/>
    <property type="project" value="UniProtKB-KW"/>
</dbReference>
<evidence type="ECO:0000313" key="6">
    <source>
        <dbReference type="EMBL" id="AJF07013.1"/>
    </source>
</evidence>
<evidence type="ECO:0000256" key="4">
    <source>
        <dbReference type="SAM" id="MobiDB-lite"/>
    </source>
</evidence>
<dbReference type="InterPro" id="IPR011006">
    <property type="entry name" value="CheY-like_superfamily"/>
</dbReference>
<evidence type="ECO:0000256" key="2">
    <source>
        <dbReference type="ARBA" id="ARBA00023012"/>
    </source>
</evidence>
<dbReference type="PROSITE" id="PS50110">
    <property type="entry name" value="RESPONSE_REGULATORY"/>
    <property type="match status" value="1"/>
</dbReference>
<dbReference type="InterPro" id="IPR050595">
    <property type="entry name" value="Bact_response_regulator"/>
</dbReference>
<evidence type="ECO:0000313" key="7">
    <source>
        <dbReference type="Proteomes" id="UP000035036"/>
    </source>
</evidence>
<sequence length="427" mass="45980">MSKKLLLADDSITIQKVIGITFANEDVDLAIADNGDTALEMAQDQKPDLILADVLMPGKDGYELCEAIKKDSQFKGVPVLLLSGTFEPFDEDKARASGADDWIAKPFESQALIDKVNKLLQRAPESLAVPASAQPSAEEPPVDAELPAEGESEIASEEAGVWGEFSFDEEEMAPEKEPAPVYDSGSVGLQDVDGQDEEDILELDDADILEEEAGPTSDETDPFPFQEGVEDEANEDFGLVSGEMDSTAAPEEKDFSEGLAEAEEEESFPLADWDNSESADDVEEEIGTGSREDSFAALLSDDQSDEFSEEQDLQQQTPEPFFTVEDEEPGAVSEETLETGPAVSQPAADSFAFPAVSQDTPASGATVAAAPPQLDEERVEAIVQKVADEVVNRLAGSILEKVAWEVVPDLAESLIKDEIRKIKDALK</sequence>
<feature type="modified residue" description="4-aspartylphosphate" evidence="3">
    <location>
        <position position="53"/>
    </location>
</feature>
<dbReference type="PANTHER" id="PTHR44591:SF14">
    <property type="entry name" value="PROTEIN PILG"/>
    <property type="match status" value="1"/>
</dbReference>
<organism evidence="6 7">
    <name type="scientific">Geoalkalibacter subterraneus</name>
    <dbReference type="NCBI Taxonomy" id="483547"/>
    <lineage>
        <taxon>Bacteria</taxon>
        <taxon>Pseudomonadati</taxon>
        <taxon>Thermodesulfobacteriota</taxon>
        <taxon>Desulfuromonadia</taxon>
        <taxon>Desulfuromonadales</taxon>
        <taxon>Geoalkalibacteraceae</taxon>
        <taxon>Geoalkalibacter</taxon>
    </lineage>
</organism>
<feature type="compositionally biased region" description="Low complexity" evidence="4">
    <location>
        <begin position="128"/>
        <end position="139"/>
    </location>
</feature>
<feature type="region of interest" description="Disordered" evidence="4">
    <location>
        <begin position="127"/>
        <end position="345"/>
    </location>
</feature>
<dbReference type="Proteomes" id="UP000035036">
    <property type="component" value="Chromosome"/>
</dbReference>
<dbReference type="CDD" id="cd00156">
    <property type="entry name" value="REC"/>
    <property type="match status" value="1"/>
</dbReference>
<feature type="compositionally biased region" description="Acidic residues" evidence="4">
    <location>
        <begin position="140"/>
        <end position="156"/>
    </location>
</feature>
<keyword evidence="2" id="KW-0902">Two-component regulatory system</keyword>
<feature type="compositionally biased region" description="Acidic residues" evidence="4">
    <location>
        <begin position="274"/>
        <end position="286"/>
    </location>
</feature>
<feature type="compositionally biased region" description="Acidic residues" evidence="4">
    <location>
        <begin position="302"/>
        <end position="312"/>
    </location>
</feature>
<accession>A0A0B5FI29</accession>
<evidence type="ECO:0000259" key="5">
    <source>
        <dbReference type="PROSITE" id="PS50110"/>
    </source>
</evidence>
<dbReference type="InterPro" id="IPR001789">
    <property type="entry name" value="Sig_transdc_resp-reg_receiver"/>
</dbReference>
<evidence type="ECO:0000256" key="3">
    <source>
        <dbReference type="PROSITE-ProRule" id="PRU00169"/>
    </source>
</evidence>
<dbReference type="HOGENOM" id="CLU_039039_0_0_7"/>
<dbReference type="PANTHER" id="PTHR44591">
    <property type="entry name" value="STRESS RESPONSE REGULATOR PROTEIN 1"/>
    <property type="match status" value="1"/>
</dbReference>
<proteinExistence type="predicted"/>
<dbReference type="SMART" id="SM00448">
    <property type="entry name" value="REC"/>
    <property type="match status" value="1"/>
</dbReference>
<gene>
    <name evidence="6" type="ORF">GSUB_11180</name>
</gene>
<keyword evidence="7" id="KW-1185">Reference proteome</keyword>
<dbReference type="SUPFAM" id="SSF52172">
    <property type="entry name" value="CheY-like"/>
    <property type="match status" value="1"/>
</dbReference>
<feature type="domain" description="Response regulatory" evidence="5">
    <location>
        <begin position="4"/>
        <end position="120"/>
    </location>
</feature>
<dbReference type="Pfam" id="PF00072">
    <property type="entry name" value="Response_reg"/>
    <property type="match status" value="1"/>
</dbReference>
<keyword evidence="1 3" id="KW-0597">Phosphoprotein</keyword>
<dbReference type="OrthoDB" id="9780312at2"/>
<dbReference type="Gene3D" id="3.40.50.2300">
    <property type="match status" value="1"/>
</dbReference>
<reference evidence="6 7" key="1">
    <citation type="journal article" date="2015" name="Genome Announc.">
        <title>Genomes of Geoalkalibacter ferrihydriticus Z-0531T and Geoalkalibacter subterraneus Red1T, Two Haloalkaliphilic Metal-Reducing Deltaproteobacteria.</title>
        <authorList>
            <person name="Badalamenti J.P."/>
            <person name="Krajmalnik-Brown R."/>
            <person name="Torres C.I."/>
            <person name="Bond D.R."/>
        </authorList>
    </citation>
    <scope>NUCLEOTIDE SEQUENCE [LARGE SCALE GENOMIC DNA]</scope>
    <source>
        <strain evidence="6 7">Red1</strain>
    </source>
</reference>
<dbReference type="EMBL" id="CP010311">
    <property type="protein sequence ID" value="AJF07013.1"/>
    <property type="molecule type" value="Genomic_DNA"/>
</dbReference>
<dbReference type="AlphaFoldDB" id="A0A0B5FI29"/>